<dbReference type="Proteomes" id="UP001454036">
    <property type="component" value="Unassembled WGS sequence"/>
</dbReference>
<keyword evidence="5" id="KW-0539">Nucleus</keyword>
<sequence>MENLNNMEQRSLVDELTQGRELANQLKSQIGPLTSKETCEHLLQKILSSYDKALACLNLTELLQRGPSPIVRLVDSPESSNGVGPKIGFARIQSPRNVFKKRKTLPRWNEQIRVTSGTGLEGLPADGHSWRKYGQKDILGATHPR</sequence>
<evidence type="ECO:0000256" key="2">
    <source>
        <dbReference type="ARBA" id="ARBA00023015"/>
    </source>
</evidence>
<dbReference type="InterPro" id="IPR003657">
    <property type="entry name" value="WRKY_dom"/>
</dbReference>
<dbReference type="PROSITE" id="PS50811">
    <property type="entry name" value="WRKY"/>
    <property type="match status" value="1"/>
</dbReference>
<dbReference type="InterPro" id="IPR036576">
    <property type="entry name" value="WRKY_dom_sf"/>
</dbReference>
<dbReference type="GO" id="GO:0000976">
    <property type="term" value="F:transcription cis-regulatory region binding"/>
    <property type="evidence" value="ECO:0007669"/>
    <property type="project" value="TreeGrafter"/>
</dbReference>
<accession>A0AAV3QGJ7</accession>
<keyword evidence="3" id="KW-0238">DNA-binding</keyword>
<comment type="subcellular location">
    <subcellularLocation>
        <location evidence="1">Nucleus</location>
    </subcellularLocation>
</comment>
<evidence type="ECO:0000259" key="6">
    <source>
        <dbReference type="PROSITE" id="PS50811"/>
    </source>
</evidence>
<evidence type="ECO:0000313" key="7">
    <source>
        <dbReference type="EMBL" id="GAA0163169.1"/>
    </source>
</evidence>
<evidence type="ECO:0000256" key="4">
    <source>
        <dbReference type="ARBA" id="ARBA00023163"/>
    </source>
</evidence>
<protein>
    <recommendedName>
        <fullName evidence="6">WRKY domain-containing protein</fullName>
    </recommendedName>
</protein>
<evidence type="ECO:0000313" key="8">
    <source>
        <dbReference type="Proteomes" id="UP001454036"/>
    </source>
</evidence>
<organism evidence="7 8">
    <name type="scientific">Lithospermum erythrorhizon</name>
    <name type="common">Purple gromwell</name>
    <name type="synonym">Lithospermum officinale var. erythrorhizon</name>
    <dbReference type="NCBI Taxonomy" id="34254"/>
    <lineage>
        <taxon>Eukaryota</taxon>
        <taxon>Viridiplantae</taxon>
        <taxon>Streptophyta</taxon>
        <taxon>Embryophyta</taxon>
        <taxon>Tracheophyta</taxon>
        <taxon>Spermatophyta</taxon>
        <taxon>Magnoliopsida</taxon>
        <taxon>eudicotyledons</taxon>
        <taxon>Gunneridae</taxon>
        <taxon>Pentapetalae</taxon>
        <taxon>asterids</taxon>
        <taxon>lamiids</taxon>
        <taxon>Boraginales</taxon>
        <taxon>Boraginaceae</taxon>
        <taxon>Boraginoideae</taxon>
        <taxon>Lithospermeae</taxon>
        <taxon>Lithospermum</taxon>
    </lineage>
</organism>
<reference evidence="7 8" key="1">
    <citation type="submission" date="2024-01" db="EMBL/GenBank/DDBJ databases">
        <title>The complete chloroplast genome sequence of Lithospermum erythrorhizon: insights into the phylogenetic relationship among Boraginaceae species and the maternal lineages of purple gromwells.</title>
        <authorList>
            <person name="Okada T."/>
            <person name="Watanabe K."/>
        </authorList>
    </citation>
    <scope>NUCLEOTIDE SEQUENCE [LARGE SCALE GENOMIC DNA]</scope>
</reference>
<dbReference type="Gene3D" id="2.20.25.80">
    <property type="entry name" value="WRKY domain"/>
    <property type="match status" value="1"/>
</dbReference>
<dbReference type="PANTHER" id="PTHR32096">
    <property type="entry name" value="WRKY TRANSCRIPTION FACTOR 30-RELATED-RELATED"/>
    <property type="match status" value="1"/>
</dbReference>
<dbReference type="InterPro" id="IPR044810">
    <property type="entry name" value="WRKY_plant"/>
</dbReference>
<evidence type="ECO:0000256" key="5">
    <source>
        <dbReference type="ARBA" id="ARBA00023242"/>
    </source>
</evidence>
<keyword evidence="8" id="KW-1185">Reference proteome</keyword>
<dbReference type="AlphaFoldDB" id="A0AAV3QGJ7"/>
<gene>
    <name evidence="7" type="ORF">LIER_39539</name>
</gene>
<dbReference type="GO" id="GO:0005634">
    <property type="term" value="C:nucleus"/>
    <property type="evidence" value="ECO:0007669"/>
    <property type="project" value="UniProtKB-SubCell"/>
</dbReference>
<dbReference type="Pfam" id="PF03106">
    <property type="entry name" value="WRKY"/>
    <property type="match status" value="1"/>
</dbReference>
<proteinExistence type="predicted"/>
<evidence type="ECO:0000256" key="1">
    <source>
        <dbReference type="ARBA" id="ARBA00004123"/>
    </source>
</evidence>
<keyword evidence="2" id="KW-0805">Transcription regulation</keyword>
<name>A0AAV3QGJ7_LITER</name>
<dbReference type="EMBL" id="BAABME010021391">
    <property type="protein sequence ID" value="GAA0163169.1"/>
    <property type="molecule type" value="Genomic_DNA"/>
</dbReference>
<dbReference type="PANTHER" id="PTHR32096:SF146">
    <property type="entry name" value="WRKY TRANSCRIPTION FACTOR 19-RELATED"/>
    <property type="match status" value="1"/>
</dbReference>
<evidence type="ECO:0000256" key="3">
    <source>
        <dbReference type="ARBA" id="ARBA00023125"/>
    </source>
</evidence>
<feature type="domain" description="WRKY" evidence="6">
    <location>
        <begin position="119"/>
        <end position="145"/>
    </location>
</feature>
<dbReference type="GO" id="GO:0003700">
    <property type="term" value="F:DNA-binding transcription factor activity"/>
    <property type="evidence" value="ECO:0007669"/>
    <property type="project" value="InterPro"/>
</dbReference>
<dbReference type="SUPFAM" id="SSF118290">
    <property type="entry name" value="WRKY DNA-binding domain"/>
    <property type="match status" value="1"/>
</dbReference>
<comment type="caution">
    <text evidence="7">The sequence shown here is derived from an EMBL/GenBank/DDBJ whole genome shotgun (WGS) entry which is preliminary data.</text>
</comment>
<keyword evidence="4" id="KW-0804">Transcription</keyword>